<dbReference type="EMBL" id="HBGR01005030">
    <property type="protein sequence ID" value="CAD9375360.1"/>
    <property type="molecule type" value="Transcribed_RNA"/>
</dbReference>
<feature type="compositionally biased region" description="Gly residues" evidence="1">
    <location>
        <begin position="114"/>
        <end position="126"/>
    </location>
</feature>
<evidence type="ECO:0000256" key="1">
    <source>
        <dbReference type="SAM" id="MobiDB-lite"/>
    </source>
</evidence>
<organism evidence="2">
    <name type="scientific">Pycnococcus provasolii</name>
    <dbReference type="NCBI Taxonomy" id="41880"/>
    <lineage>
        <taxon>Eukaryota</taxon>
        <taxon>Viridiplantae</taxon>
        <taxon>Chlorophyta</taxon>
        <taxon>Pseudoscourfieldiophyceae</taxon>
        <taxon>Pseudoscourfieldiales</taxon>
        <taxon>Pycnococcaceae</taxon>
        <taxon>Pycnococcus</taxon>
    </lineage>
</organism>
<sequence length="192" mass="19095">MVALSHPLHAVQHAHTTGPTPSLVAQGLSKTANQTSKRDREKGDKKGGGGGGGGPVPLTPTPPMPMPMPMPMPPAPAAAAAGLGGGVGIPDNLKAILADAQAKAQVISAQVKGGSTGGGATKGGGFNPSSSGHSAHPPRSQGVGATPLHPGIPQHTETALSTFCNMLPPLNAVKAPFPDPDRVLHELLSLPF</sequence>
<feature type="compositionally biased region" description="Pro residues" evidence="1">
    <location>
        <begin position="57"/>
        <end position="71"/>
    </location>
</feature>
<proteinExistence type="predicted"/>
<name>A0A7S2F647_9CHLO</name>
<feature type="compositionally biased region" description="Basic and acidic residues" evidence="1">
    <location>
        <begin position="36"/>
        <end position="47"/>
    </location>
</feature>
<gene>
    <name evidence="2" type="ORF">PPRO1471_LOCUS3380</name>
</gene>
<reference evidence="2" key="1">
    <citation type="submission" date="2021-01" db="EMBL/GenBank/DDBJ databases">
        <authorList>
            <person name="Corre E."/>
            <person name="Pelletier E."/>
            <person name="Niang G."/>
            <person name="Scheremetjew M."/>
            <person name="Finn R."/>
            <person name="Kale V."/>
            <person name="Holt S."/>
            <person name="Cochrane G."/>
            <person name="Meng A."/>
            <person name="Brown T."/>
            <person name="Cohen L."/>
        </authorList>
    </citation>
    <scope>NUCLEOTIDE SEQUENCE</scope>
    <source>
        <strain evidence="2">RCC733</strain>
    </source>
</reference>
<feature type="region of interest" description="Disordered" evidence="1">
    <location>
        <begin position="12"/>
        <end position="71"/>
    </location>
</feature>
<feature type="region of interest" description="Disordered" evidence="1">
    <location>
        <begin position="112"/>
        <end position="155"/>
    </location>
</feature>
<protein>
    <submittedName>
        <fullName evidence="2">Uncharacterized protein</fullName>
    </submittedName>
</protein>
<evidence type="ECO:0000313" key="2">
    <source>
        <dbReference type="EMBL" id="CAD9375360.1"/>
    </source>
</evidence>
<accession>A0A7S2F647</accession>
<dbReference type="AlphaFoldDB" id="A0A7S2F647"/>